<dbReference type="InterPro" id="IPR003481">
    <property type="entry name" value="FliD_N"/>
</dbReference>
<dbReference type="PANTHER" id="PTHR30288:SF0">
    <property type="entry name" value="FLAGELLAR HOOK-ASSOCIATED PROTEIN 2"/>
    <property type="match status" value="1"/>
</dbReference>
<dbReference type="EMBL" id="FTMS01000017">
    <property type="protein sequence ID" value="SIQ88980.1"/>
    <property type="molecule type" value="Genomic_DNA"/>
</dbReference>
<evidence type="ECO:0000313" key="10">
    <source>
        <dbReference type="EMBL" id="SIQ88980.1"/>
    </source>
</evidence>
<keyword evidence="6" id="KW-0574">Periplasm</keyword>
<keyword evidence="10" id="KW-0966">Cell projection</keyword>
<dbReference type="Proteomes" id="UP000186400">
    <property type="component" value="Unassembled WGS sequence"/>
</dbReference>
<protein>
    <recommendedName>
        <fullName evidence="6">Flagellar hook-associated protein 2</fullName>
        <shortName evidence="6">HAP2</shortName>
    </recommendedName>
    <alternativeName>
        <fullName evidence="6">Flagellar cap protein</fullName>
    </alternativeName>
</protein>
<evidence type="ECO:0000259" key="9">
    <source>
        <dbReference type="Pfam" id="PF07195"/>
    </source>
</evidence>
<reference evidence="10 11" key="1">
    <citation type="submission" date="2017-01" db="EMBL/GenBank/DDBJ databases">
        <authorList>
            <person name="Mah S.A."/>
            <person name="Swanson W.J."/>
            <person name="Moy G.W."/>
            <person name="Vacquier V.D."/>
        </authorList>
    </citation>
    <scope>NUCLEOTIDE SEQUENCE [LARGE SCALE GENOMIC DNA]</scope>
    <source>
        <strain evidence="10 11">ASpG1</strain>
    </source>
</reference>
<comment type="subunit">
    <text evidence="3 6">Homopentamer.</text>
</comment>
<accession>A0A1N6WG79</accession>
<dbReference type="GO" id="GO:0007155">
    <property type="term" value="P:cell adhesion"/>
    <property type="evidence" value="ECO:0007669"/>
    <property type="project" value="InterPro"/>
</dbReference>
<feature type="region of interest" description="Disordered" evidence="7">
    <location>
        <begin position="285"/>
        <end position="304"/>
    </location>
</feature>
<evidence type="ECO:0000256" key="5">
    <source>
        <dbReference type="ARBA" id="ARBA00023143"/>
    </source>
</evidence>
<evidence type="ECO:0000259" key="8">
    <source>
        <dbReference type="Pfam" id="PF02465"/>
    </source>
</evidence>
<keyword evidence="10" id="KW-0969">Cilium</keyword>
<dbReference type="GO" id="GO:0055040">
    <property type="term" value="C:periplasmic flagellum"/>
    <property type="evidence" value="ECO:0007669"/>
    <property type="project" value="UniProtKB-SubCell"/>
</dbReference>
<comment type="similarity">
    <text evidence="2 6">Belongs to the FliD family.</text>
</comment>
<feature type="coiled-coil region" evidence="6">
    <location>
        <begin position="602"/>
        <end position="640"/>
    </location>
</feature>
<feature type="domain" description="Flagellar hook-associated protein 2 N-terminal" evidence="8">
    <location>
        <begin position="14"/>
        <end position="107"/>
    </location>
</feature>
<evidence type="ECO:0000313" key="11">
    <source>
        <dbReference type="Proteomes" id="UP000186400"/>
    </source>
</evidence>
<dbReference type="GO" id="GO:0009421">
    <property type="term" value="C:bacterial-type flagellum filament cap"/>
    <property type="evidence" value="ECO:0007669"/>
    <property type="project" value="InterPro"/>
</dbReference>
<dbReference type="InterPro" id="IPR040026">
    <property type="entry name" value="FliD"/>
</dbReference>
<sequence length="656" mass="73237">MSNITIPGISNRQGMDTSKMIEDLMKLERRPVERLEREVETFELQQQTWRELGRNLSDLRDAARRLYGFENPFRNRLGEASDPSVLSVSASRQAREGREEITVLQTAGRDRFASASIDRNYRVAPGTYQFSLGDTTRSFRFGGGSLNDFADQVNRRVSDVVRVSIVPETRSTRILVFEGQGEGAEARLSFGEAAEELVHDIGLFAPPRSEESVFLLEGHPLRLEPGHEERISLGKRFTLEPGMVLQYEARTEELPREEWTPPPTPPGAEFPPPGGVTLGGITLRNESDRIPLPRPEPPEPPREVKNNQALTIIGDGDERDLPPLPEGQQYQTVTIPAERLPAAAQEFRFANQNTHRALEIKNIRIYDPNLRDGAVAANAIETARDARILYSGVEITRPSNEIDDLIPGVTLSLRRPSPQPVEITVSPDRESAKDSIINFVGYYNQVIRDINIYTRSDPSIIDQIDYFTPDEQEQMQKRLGLFQGDSALNQLRTRLQTIMMDAYGGADDALRLLAEIGISSNASGRGGIDTSRMRGYLEINEATLDQALERNYTAVGRLFGRDTSGDLSADTGVAVSLEQFVTPYVRIGGVVAGRSSSLDTRISQAESRIDRYNSRLEDTEQRLRREFGRMEGALEQLEEQSRSLDNLPGIGRGQGN</sequence>
<evidence type="ECO:0000256" key="1">
    <source>
        <dbReference type="ARBA" id="ARBA00004365"/>
    </source>
</evidence>
<evidence type="ECO:0000256" key="3">
    <source>
        <dbReference type="ARBA" id="ARBA00011255"/>
    </source>
</evidence>
<feature type="compositionally biased region" description="Pro residues" evidence="7">
    <location>
        <begin position="260"/>
        <end position="274"/>
    </location>
</feature>
<evidence type="ECO:0000256" key="6">
    <source>
        <dbReference type="RuleBase" id="RU362066"/>
    </source>
</evidence>
<dbReference type="OrthoDB" id="349896at2"/>
<comment type="function">
    <text evidence="6">Required for morphogenesis and for the elongation of the flagellar filament by facilitating polymerization of the flagellin monomers at the tip of growing filament. Forms a capping structure, which prevents flagellin subunits (transported through the central channel of the flagellum) from leaking out without polymerization at the distal end.</text>
</comment>
<keyword evidence="4 6" id="KW-0175">Coiled coil</keyword>
<dbReference type="GO" id="GO:0071973">
    <property type="term" value="P:bacterial-type flagellum-dependent cell motility"/>
    <property type="evidence" value="ECO:0007669"/>
    <property type="project" value="TreeGrafter"/>
</dbReference>
<evidence type="ECO:0000256" key="4">
    <source>
        <dbReference type="ARBA" id="ARBA00023054"/>
    </source>
</evidence>
<dbReference type="GO" id="GO:0009424">
    <property type="term" value="C:bacterial-type flagellum hook"/>
    <property type="evidence" value="ECO:0007669"/>
    <property type="project" value="UniProtKB-UniRule"/>
</dbReference>
<keyword evidence="5 6" id="KW-0975">Bacterial flagellum</keyword>
<keyword evidence="10" id="KW-0282">Flagellum</keyword>
<feature type="domain" description="Flagellar hook-associated protein 2 C-terminal" evidence="9">
    <location>
        <begin position="383"/>
        <end position="638"/>
    </location>
</feature>
<dbReference type="NCBIfam" id="NF005188">
    <property type="entry name" value="PRK06664.1"/>
    <property type="match status" value="1"/>
</dbReference>
<dbReference type="Pfam" id="PF07195">
    <property type="entry name" value="FliD_C"/>
    <property type="match status" value="1"/>
</dbReference>
<feature type="region of interest" description="Disordered" evidence="7">
    <location>
        <begin position="252"/>
        <end position="280"/>
    </location>
</feature>
<dbReference type="Pfam" id="PF02465">
    <property type="entry name" value="FliD_N"/>
    <property type="match status" value="1"/>
</dbReference>
<dbReference type="InterPro" id="IPR010809">
    <property type="entry name" value="FliD_C"/>
</dbReference>
<organism evidence="10 11">
    <name type="scientific">Alkalispirochaeta americana</name>
    <dbReference type="NCBI Taxonomy" id="159291"/>
    <lineage>
        <taxon>Bacteria</taxon>
        <taxon>Pseudomonadati</taxon>
        <taxon>Spirochaetota</taxon>
        <taxon>Spirochaetia</taxon>
        <taxon>Spirochaetales</taxon>
        <taxon>Spirochaetaceae</taxon>
        <taxon>Alkalispirochaeta</taxon>
    </lineage>
</organism>
<dbReference type="AlphaFoldDB" id="A0A1N6WG79"/>
<dbReference type="PANTHER" id="PTHR30288">
    <property type="entry name" value="FLAGELLAR CAP/ASSEMBLY PROTEIN FLID"/>
    <property type="match status" value="1"/>
</dbReference>
<evidence type="ECO:0000256" key="2">
    <source>
        <dbReference type="ARBA" id="ARBA00009764"/>
    </source>
</evidence>
<name>A0A1N6WG79_9SPIO</name>
<keyword evidence="11" id="KW-1185">Reference proteome</keyword>
<evidence type="ECO:0000256" key="7">
    <source>
        <dbReference type="SAM" id="MobiDB-lite"/>
    </source>
</evidence>
<proteinExistence type="inferred from homology"/>
<gene>
    <name evidence="10" type="ORF">SAMN05920897_11754</name>
</gene>
<dbReference type="STRING" id="159291.SAMN05920897_11754"/>
<dbReference type="RefSeq" id="WP_076489624.1">
    <property type="nucleotide sequence ID" value="NZ_FTMS01000017.1"/>
</dbReference>
<comment type="subcellular location">
    <subcellularLocation>
        <location evidence="1">Bacterial flagellum</location>
    </subcellularLocation>
    <subcellularLocation>
        <location evidence="6">Periplasm</location>
    </subcellularLocation>
    <subcellularLocation>
        <location evidence="6">Periplasmic flagellum</location>
    </subcellularLocation>
</comment>